<dbReference type="RefSeq" id="WP_118844559.1">
    <property type="nucleotide sequence ID" value="NZ_CP032090.1"/>
</dbReference>
<evidence type="ECO:0000313" key="2">
    <source>
        <dbReference type="Proteomes" id="UP000264605"/>
    </source>
</evidence>
<name>A0AAD0S1U8_9GAMM</name>
<dbReference type="AlphaFoldDB" id="A0AAD0S1U8"/>
<proteinExistence type="predicted"/>
<protein>
    <submittedName>
        <fullName evidence="1">Uncharacterized protein</fullName>
    </submittedName>
</protein>
<gene>
    <name evidence="1" type="ORF">D0907_12145</name>
</gene>
<dbReference type="KEGG" id="pdj:D0907_12145"/>
<reference evidence="1 2" key="1">
    <citation type="submission" date="2018-08" db="EMBL/GenBank/DDBJ databases">
        <title>Draft genome sequence of Pseudoalteromonas donghaensis HJ51.</title>
        <authorList>
            <person name="Oh J."/>
            <person name="Roh D."/>
        </authorList>
    </citation>
    <scope>NUCLEOTIDE SEQUENCE [LARGE SCALE GENOMIC DNA]</scope>
    <source>
        <strain evidence="1 2">HJ51</strain>
    </source>
</reference>
<accession>A0AAD0S1U8</accession>
<organism evidence="1 2">
    <name type="scientific">Pseudoalteromonas lipolytica</name>
    <dbReference type="NCBI Taxonomy" id="570156"/>
    <lineage>
        <taxon>Bacteria</taxon>
        <taxon>Pseudomonadati</taxon>
        <taxon>Pseudomonadota</taxon>
        <taxon>Gammaproteobacteria</taxon>
        <taxon>Alteromonadales</taxon>
        <taxon>Pseudoalteromonadaceae</taxon>
        <taxon>Pseudoalteromonas</taxon>
    </lineage>
</organism>
<dbReference type="Proteomes" id="UP000264605">
    <property type="component" value="Chromosome"/>
</dbReference>
<sequence>MYRFSVKQNTPDHKPFVVFFCFVAIILSFAYQQLFSQCLVFVSSFIIGVISYKKVTQLQPAHGAIILEQSQLRFLNNRVQMQGAISPKSKIFSNFVVIKLAGFYKSHWLIITAASVDEVSFSRLKRAIIAVQQPTSV</sequence>
<evidence type="ECO:0000313" key="1">
    <source>
        <dbReference type="EMBL" id="AXV65969.1"/>
    </source>
</evidence>
<dbReference type="GeneID" id="99506218"/>
<dbReference type="EMBL" id="CP032090">
    <property type="protein sequence ID" value="AXV65969.1"/>
    <property type="molecule type" value="Genomic_DNA"/>
</dbReference>